<dbReference type="PANTHER" id="PTHR28457:SF3">
    <property type="entry name" value="CILIARY-ASSOCIATED CALCIUM-BINDING COILED-COIL PROTEIN 1"/>
    <property type="match status" value="1"/>
</dbReference>
<dbReference type="InterPro" id="IPR032727">
    <property type="entry name" value="CLAMP"/>
</dbReference>
<dbReference type="Ensembl" id="ENSMMDT00005010847.1">
    <property type="protein sequence ID" value="ENSMMDP00005010533.1"/>
    <property type="gene ID" value="ENSMMDG00005005676.1"/>
</dbReference>
<organism evidence="1 2">
    <name type="scientific">Myripristis murdjan</name>
    <name type="common">pinecone soldierfish</name>
    <dbReference type="NCBI Taxonomy" id="586833"/>
    <lineage>
        <taxon>Eukaryota</taxon>
        <taxon>Metazoa</taxon>
        <taxon>Chordata</taxon>
        <taxon>Craniata</taxon>
        <taxon>Vertebrata</taxon>
        <taxon>Euteleostomi</taxon>
        <taxon>Actinopterygii</taxon>
        <taxon>Neopterygii</taxon>
        <taxon>Teleostei</taxon>
        <taxon>Neoteleostei</taxon>
        <taxon>Acanthomorphata</taxon>
        <taxon>Holocentriformes</taxon>
        <taxon>Holocentridae</taxon>
        <taxon>Myripristis</taxon>
    </lineage>
</organism>
<dbReference type="GeneTree" id="ENSGT00940000165236"/>
<evidence type="ECO:0000313" key="2">
    <source>
        <dbReference type="Proteomes" id="UP000472263"/>
    </source>
</evidence>
<dbReference type="Proteomes" id="UP000472263">
    <property type="component" value="Chromosome 19"/>
</dbReference>
<dbReference type="Pfam" id="PF14769">
    <property type="entry name" value="CLAMP"/>
    <property type="match status" value="1"/>
</dbReference>
<name>A0A667X963_9TELE</name>
<keyword evidence="2" id="KW-1185">Reference proteome</keyword>
<accession>A0A667X963</accession>
<dbReference type="AlphaFoldDB" id="A0A667X963"/>
<reference evidence="1" key="3">
    <citation type="submission" date="2025-09" db="UniProtKB">
        <authorList>
            <consortium name="Ensembl"/>
        </authorList>
    </citation>
    <scope>IDENTIFICATION</scope>
</reference>
<reference evidence="1" key="1">
    <citation type="submission" date="2019-06" db="EMBL/GenBank/DDBJ databases">
        <authorList>
            <consortium name="Wellcome Sanger Institute Data Sharing"/>
        </authorList>
    </citation>
    <scope>NUCLEOTIDE SEQUENCE [LARGE SCALE GENOMIC DNA]</scope>
</reference>
<reference evidence="1" key="2">
    <citation type="submission" date="2025-08" db="UniProtKB">
        <authorList>
            <consortium name="Ensembl"/>
        </authorList>
    </citation>
    <scope>IDENTIFICATION</scope>
</reference>
<evidence type="ECO:0008006" key="3">
    <source>
        <dbReference type="Google" id="ProtNLM"/>
    </source>
</evidence>
<proteinExistence type="predicted"/>
<sequence length="195" mass="22246">MGFVLCVVTTREFEEILGLKNQQSCMKEAALLDYYVCGFWWAKEAGLTPTQTSFTMGVLHMLLDNIREKQMGFVDNVMEFAKALAGAQQHSAPRGDTVSLLDREQAAALTDYIRSSLFQKYRLYELLFTSAREKLLIGMERTIEVIGGENTFTPLEEGMPAELYYNYVASPPIPEHEEVMDEWTDHLISNRQITE</sequence>
<evidence type="ECO:0000313" key="1">
    <source>
        <dbReference type="Ensembl" id="ENSMMDP00005010533.1"/>
    </source>
</evidence>
<dbReference type="PANTHER" id="PTHR28457">
    <property type="entry name" value="COILED-COIL DOMAIN-CONTAINING PROTEIN 189"/>
    <property type="match status" value="1"/>
</dbReference>
<protein>
    <recommendedName>
        <fullName evidence="3">Ciliary associated calcium binding coiled-coil 1</fullName>
    </recommendedName>
</protein>
<dbReference type="InParanoid" id="A0A667X963"/>